<dbReference type="Proteomes" id="UP000271380">
    <property type="component" value="Chromosome"/>
</dbReference>
<proteinExistence type="predicted"/>
<dbReference type="EMBL" id="LR134377">
    <property type="protein sequence ID" value="VEH06478.1"/>
    <property type="molecule type" value="Genomic_DNA"/>
</dbReference>
<sequence>MGGGFNDGVFYGAEFHATDASSTSITHTANYKNSGKPSFSFLSMTFLIPKTLAGQ</sequence>
<evidence type="ECO:0000313" key="2">
    <source>
        <dbReference type="Proteomes" id="UP000271380"/>
    </source>
</evidence>
<gene>
    <name evidence="1" type="ORF">NCTC949_01141</name>
</gene>
<protein>
    <submittedName>
        <fullName evidence="1">Uncharacterized protein</fullName>
    </submittedName>
</protein>
<organism evidence="1 2">
    <name type="scientific">Corynebacterium kutscheri</name>
    <dbReference type="NCBI Taxonomy" id="35755"/>
    <lineage>
        <taxon>Bacteria</taxon>
        <taxon>Bacillati</taxon>
        <taxon>Actinomycetota</taxon>
        <taxon>Actinomycetes</taxon>
        <taxon>Mycobacteriales</taxon>
        <taxon>Corynebacteriaceae</taxon>
        <taxon>Corynebacterium</taxon>
    </lineage>
</organism>
<reference evidence="1 2" key="1">
    <citation type="submission" date="2018-12" db="EMBL/GenBank/DDBJ databases">
        <authorList>
            <consortium name="Pathogen Informatics"/>
        </authorList>
    </citation>
    <scope>NUCLEOTIDE SEQUENCE [LARGE SCALE GENOMIC DNA]</scope>
    <source>
        <strain evidence="1 2">NCTC949</strain>
    </source>
</reference>
<accession>A0AB38VRV2</accession>
<dbReference type="AlphaFoldDB" id="A0AB38VRV2"/>
<evidence type="ECO:0000313" key="1">
    <source>
        <dbReference type="EMBL" id="VEH06478.1"/>
    </source>
</evidence>
<name>A0AB38VRV2_9CORY</name>